<feature type="signal peptide" evidence="6">
    <location>
        <begin position="1"/>
        <end position="31"/>
    </location>
</feature>
<keyword evidence="5" id="KW-1133">Transmembrane helix</keyword>
<evidence type="ECO:0000256" key="5">
    <source>
        <dbReference type="SAM" id="Phobius"/>
    </source>
</evidence>
<name>A0ABN2Q1K5_9MICO</name>
<evidence type="ECO:0000256" key="6">
    <source>
        <dbReference type="SAM" id="SignalP"/>
    </source>
</evidence>
<dbReference type="InterPro" id="IPR007348">
    <property type="entry name" value="CopC_dom"/>
</dbReference>
<keyword evidence="2" id="KW-0479">Metal-binding</keyword>
<evidence type="ECO:0000313" key="9">
    <source>
        <dbReference type="Proteomes" id="UP001501343"/>
    </source>
</evidence>
<dbReference type="Pfam" id="PF04234">
    <property type="entry name" value="CopC"/>
    <property type="match status" value="1"/>
</dbReference>
<dbReference type="Proteomes" id="UP001501343">
    <property type="component" value="Unassembled WGS sequence"/>
</dbReference>
<comment type="subcellular location">
    <subcellularLocation>
        <location evidence="1">Cell envelope</location>
    </subcellularLocation>
</comment>
<dbReference type="RefSeq" id="WP_248152207.1">
    <property type="nucleotide sequence ID" value="NZ_BAAAOF010000008.1"/>
</dbReference>
<dbReference type="InterPro" id="IPR014756">
    <property type="entry name" value="Ig_E-set"/>
</dbReference>
<evidence type="ECO:0000256" key="4">
    <source>
        <dbReference type="ARBA" id="ARBA00023008"/>
    </source>
</evidence>
<feature type="chain" id="PRO_5046845271" description="CopC domain-containing protein" evidence="6">
    <location>
        <begin position="32"/>
        <end position="214"/>
    </location>
</feature>
<comment type="caution">
    <text evidence="8">The sequence shown here is derived from an EMBL/GenBank/DDBJ whole genome shotgun (WGS) entry which is preliminary data.</text>
</comment>
<evidence type="ECO:0000256" key="3">
    <source>
        <dbReference type="ARBA" id="ARBA00022729"/>
    </source>
</evidence>
<evidence type="ECO:0000256" key="1">
    <source>
        <dbReference type="ARBA" id="ARBA00004196"/>
    </source>
</evidence>
<evidence type="ECO:0000256" key="2">
    <source>
        <dbReference type="ARBA" id="ARBA00022723"/>
    </source>
</evidence>
<keyword evidence="5" id="KW-0812">Transmembrane</keyword>
<dbReference type="PANTHER" id="PTHR34820">
    <property type="entry name" value="INNER MEMBRANE PROTEIN YEBZ"/>
    <property type="match status" value="1"/>
</dbReference>
<evidence type="ECO:0000313" key="8">
    <source>
        <dbReference type="EMBL" id="GAA1938425.1"/>
    </source>
</evidence>
<protein>
    <recommendedName>
        <fullName evidence="7">CopC domain-containing protein</fullName>
    </recommendedName>
</protein>
<dbReference type="PANTHER" id="PTHR34820:SF4">
    <property type="entry name" value="INNER MEMBRANE PROTEIN YEBZ"/>
    <property type="match status" value="1"/>
</dbReference>
<reference evidence="8 9" key="1">
    <citation type="journal article" date="2019" name="Int. J. Syst. Evol. Microbiol.">
        <title>The Global Catalogue of Microorganisms (GCM) 10K type strain sequencing project: providing services to taxonomists for standard genome sequencing and annotation.</title>
        <authorList>
            <consortium name="The Broad Institute Genomics Platform"/>
            <consortium name="The Broad Institute Genome Sequencing Center for Infectious Disease"/>
            <person name="Wu L."/>
            <person name="Ma J."/>
        </authorList>
    </citation>
    <scope>NUCLEOTIDE SEQUENCE [LARGE SCALE GENOMIC DNA]</scope>
    <source>
        <strain evidence="8 9">JCM 14900</strain>
    </source>
</reference>
<accession>A0ABN2Q1K5</accession>
<feature type="transmembrane region" description="Helical" evidence="5">
    <location>
        <begin position="171"/>
        <end position="195"/>
    </location>
</feature>
<keyword evidence="4" id="KW-0186">Copper</keyword>
<sequence>MPNHARRTLAMLTAVLLGASFALATAAPADAHDELVSTFPTADSTVDSSPAEITLTFSAALNSDPATMVIEVIGPDGANYTTDPPSVDDEIFVTQHLLDEAPNGLFTVRWKVVSSDGHPISGEYSYTVAATIAPAPAPTEGVAETATPEPSVAVNNDTGAEGHGESTGGGALLPVLAVVTGALILGGGAIIVLMVGRERRRRDREGAQTGTDDE</sequence>
<dbReference type="Gene3D" id="2.60.40.1220">
    <property type="match status" value="1"/>
</dbReference>
<dbReference type="SUPFAM" id="SSF81296">
    <property type="entry name" value="E set domains"/>
    <property type="match status" value="1"/>
</dbReference>
<feature type="domain" description="CopC" evidence="7">
    <location>
        <begin position="32"/>
        <end position="128"/>
    </location>
</feature>
<proteinExistence type="predicted"/>
<gene>
    <name evidence="8" type="ORF">GCM10009775_33210</name>
</gene>
<keyword evidence="9" id="KW-1185">Reference proteome</keyword>
<keyword evidence="5" id="KW-0472">Membrane</keyword>
<keyword evidence="3 6" id="KW-0732">Signal</keyword>
<dbReference type="InterPro" id="IPR032694">
    <property type="entry name" value="CopC/D"/>
</dbReference>
<dbReference type="EMBL" id="BAAAOF010000008">
    <property type="protein sequence ID" value="GAA1938425.1"/>
    <property type="molecule type" value="Genomic_DNA"/>
</dbReference>
<organism evidence="8 9">
    <name type="scientific">Microbacterium aoyamense</name>
    <dbReference type="NCBI Taxonomy" id="344166"/>
    <lineage>
        <taxon>Bacteria</taxon>
        <taxon>Bacillati</taxon>
        <taxon>Actinomycetota</taxon>
        <taxon>Actinomycetes</taxon>
        <taxon>Micrococcales</taxon>
        <taxon>Microbacteriaceae</taxon>
        <taxon>Microbacterium</taxon>
    </lineage>
</organism>
<evidence type="ECO:0000259" key="7">
    <source>
        <dbReference type="Pfam" id="PF04234"/>
    </source>
</evidence>
<dbReference type="InterPro" id="IPR014755">
    <property type="entry name" value="Cu-Rt/internalin_Ig-like"/>
</dbReference>